<proteinExistence type="inferred from homology"/>
<evidence type="ECO:0000256" key="2">
    <source>
        <dbReference type="ARBA" id="ARBA00006595"/>
    </source>
</evidence>
<accession>A0AAD8UUL7</accession>
<evidence type="ECO:0000256" key="5">
    <source>
        <dbReference type="ARBA" id="ARBA00022970"/>
    </source>
</evidence>
<evidence type="ECO:0000313" key="9">
    <source>
        <dbReference type="EMBL" id="KAK1443804.1"/>
    </source>
</evidence>
<feature type="transmembrane region" description="Helical" evidence="8">
    <location>
        <begin position="182"/>
        <end position="205"/>
    </location>
</feature>
<feature type="transmembrane region" description="Helical" evidence="8">
    <location>
        <begin position="314"/>
        <end position="333"/>
    </location>
</feature>
<dbReference type="InterPro" id="IPR036259">
    <property type="entry name" value="MFS_trans_sf"/>
</dbReference>
<keyword evidence="4 8" id="KW-0812">Transmembrane</keyword>
<dbReference type="SUPFAM" id="SSF103473">
    <property type="entry name" value="MFS general substrate transporter"/>
    <property type="match status" value="1"/>
</dbReference>
<evidence type="ECO:0000256" key="7">
    <source>
        <dbReference type="ARBA" id="ARBA00023136"/>
    </source>
</evidence>
<sequence length="448" mass="50572">MILPWPLRLGFYSFTMVLIGSYYDSWSTTSGTLVRMGVYENLCTEQEICNGEFAKAKCPEQKAKIAGLLSVFRITEFASSMAIGVFLDVVGPKICIIIGIVLRMCAWLILSLFPRTPWIMIIACLTTGLSHNAVVFPVYTIGRYWLAYQDIGFCVISISLGVGCFYTFVVNNIMDAIPNLNVPLFIAIKLTITHLPLLIISAFIFPNNIVKDIRENLTESMALKNREKNLEEVVEDTGPWKLKNFLSYVILPEVLVIAVIFIHNCVSLTFAQETFTQVYENDKFAENFNSVMLPAAALFSLMFMWIINRFGVMIVIVSVNCVSVMMHISLLFSSTTASIFATIGITVTISGFITFFYILLEKLVEIKYSGSIKGYVTTAAGISLVINPALNEIVKSRESIKICQSVFIFLRTLVLIPLLWLLRKERMRWTKKRVDKKICMDDTIYHNA</sequence>
<gene>
    <name evidence="9" type="ORF">BgAZ_206800</name>
</gene>
<feature type="transmembrane region" description="Helical" evidence="8">
    <location>
        <begin position="245"/>
        <end position="271"/>
    </location>
</feature>
<protein>
    <submittedName>
        <fullName evidence="9">Uncharacterized protein</fullName>
    </submittedName>
</protein>
<keyword evidence="7 8" id="KW-0472">Membrane</keyword>
<evidence type="ECO:0000256" key="8">
    <source>
        <dbReference type="SAM" id="Phobius"/>
    </source>
</evidence>
<evidence type="ECO:0000256" key="6">
    <source>
        <dbReference type="ARBA" id="ARBA00022989"/>
    </source>
</evidence>
<evidence type="ECO:0000313" key="10">
    <source>
        <dbReference type="Proteomes" id="UP001230268"/>
    </source>
</evidence>
<reference evidence="9" key="1">
    <citation type="submission" date="2023-08" db="EMBL/GenBank/DDBJ databases">
        <title>Draft sequence of the Babesia gibsoni genome.</title>
        <authorList>
            <person name="Yamagishi J.Y."/>
            <person name="Xuan X.X."/>
        </authorList>
    </citation>
    <scope>NUCLEOTIDE SEQUENCE</scope>
    <source>
        <strain evidence="9">Azabu</strain>
    </source>
</reference>
<feature type="transmembrane region" description="Helical" evidence="8">
    <location>
        <begin position="402"/>
        <end position="422"/>
    </location>
</feature>
<feature type="transmembrane region" description="Helical" evidence="8">
    <location>
        <begin position="339"/>
        <end position="360"/>
    </location>
</feature>
<keyword evidence="5" id="KW-0029">Amino-acid transport</keyword>
<dbReference type="EMBL" id="JAVEPI010000002">
    <property type="protein sequence ID" value="KAK1443804.1"/>
    <property type="molecule type" value="Genomic_DNA"/>
</dbReference>
<dbReference type="PANTHER" id="PTHR20772">
    <property type="entry name" value="PROTEIN FMP42"/>
    <property type="match status" value="1"/>
</dbReference>
<feature type="transmembrane region" description="Helical" evidence="8">
    <location>
        <begin position="7"/>
        <end position="23"/>
    </location>
</feature>
<dbReference type="GO" id="GO:0006865">
    <property type="term" value="P:amino acid transport"/>
    <property type="evidence" value="ECO:0007669"/>
    <property type="project" value="UniProtKB-KW"/>
</dbReference>
<evidence type="ECO:0000256" key="1">
    <source>
        <dbReference type="ARBA" id="ARBA00004141"/>
    </source>
</evidence>
<feature type="transmembrane region" description="Helical" evidence="8">
    <location>
        <begin position="372"/>
        <end position="390"/>
    </location>
</feature>
<comment type="similarity">
    <text evidence="2">Belongs to the SLC43A transporter (TC 2.A.1.44) family.</text>
</comment>
<feature type="transmembrane region" description="Helical" evidence="8">
    <location>
        <begin position="151"/>
        <end position="170"/>
    </location>
</feature>
<dbReference type="AlphaFoldDB" id="A0AAD8UUL7"/>
<feature type="transmembrane region" description="Helical" evidence="8">
    <location>
        <begin position="119"/>
        <end position="139"/>
    </location>
</feature>
<dbReference type="GO" id="GO:0016020">
    <property type="term" value="C:membrane"/>
    <property type="evidence" value="ECO:0007669"/>
    <property type="project" value="UniProtKB-SubCell"/>
</dbReference>
<keyword evidence="6 8" id="KW-1133">Transmembrane helix</keyword>
<evidence type="ECO:0000256" key="3">
    <source>
        <dbReference type="ARBA" id="ARBA00022448"/>
    </source>
</evidence>
<feature type="transmembrane region" description="Helical" evidence="8">
    <location>
        <begin position="291"/>
        <end position="307"/>
    </location>
</feature>
<dbReference type="Proteomes" id="UP001230268">
    <property type="component" value="Unassembled WGS sequence"/>
</dbReference>
<dbReference type="InterPro" id="IPR052599">
    <property type="entry name" value="SLC43A_AATransporter"/>
</dbReference>
<dbReference type="Gene3D" id="1.20.1250.20">
    <property type="entry name" value="MFS general substrate transporter like domains"/>
    <property type="match status" value="1"/>
</dbReference>
<comment type="caution">
    <text evidence="9">The sequence shown here is derived from an EMBL/GenBank/DDBJ whole genome shotgun (WGS) entry which is preliminary data.</text>
</comment>
<evidence type="ECO:0000256" key="4">
    <source>
        <dbReference type="ARBA" id="ARBA00022692"/>
    </source>
</evidence>
<dbReference type="PANTHER" id="PTHR20772:SF2">
    <property type="entry name" value="PROTEIN FMP42"/>
    <property type="match status" value="1"/>
</dbReference>
<keyword evidence="10" id="KW-1185">Reference proteome</keyword>
<keyword evidence="3" id="KW-0813">Transport</keyword>
<organism evidence="9 10">
    <name type="scientific">Babesia gibsoni</name>
    <dbReference type="NCBI Taxonomy" id="33632"/>
    <lineage>
        <taxon>Eukaryota</taxon>
        <taxon>Sar</taxon>
        <taxon>Alveolata</taxon>
        <taxon>Apicomplexa</taxon>
        <taxon>Aconoidasida</taxon>
        <taxon>Piroplasmida</taxon>
        <taxon>Babesiidae</taxon>
        <taxon>Babesia</taxon>
    </lineage>
</organism>
<comment type="subcellular location">
    <subcellularLocation>
        <location evidence="1">Membrane</location>
        <topology evidence="1">Multi-pass membrane protein</topology>
    </subcellularLocation>
</comment>
<name>A0AAD8UUL7_BABGI</name>